<proteinExistence type="predicted"/>
<protein>
    <submittedName>
        <fullName evidence="2">Uroporphyrinogen-III synthase</fullName>
        <ecNumber evidence="2">4.2.1.75</ecNumber>
    </submittedName>
</protein>
<sequence>MTGAAPALLVCRPQPGAEATARRARAMGMEALVYPLFRVEPLAWDAPDPAAFDALMLSSANGLRHGGPKLALYHDLPVVAVGEPTAEAARAHGFRRVTVAGPDARAMIAALGEAGHRHVLHLCGADYRKADPGALRIVRRPVYRAVEAGSGEELAPLLQRADIVLAHSPRAAQRLAALIPAEARARLALVAISPAARDAAGEGWRRALAAPTPDDPALLVLARQICQ</sequence>
<dbReference type="CDD" id="cd06578">
    <property type="entry name" value="HemD"/>
    <property type="match status" value="1"/>
</dbReference>
<dbReference type="Gene3D" id="3.40.50.10090">
    <property type="match status" value="2"/>
</dbReference>
<keyword evidence="3" id="KW-1185">Reference proteome</keyword>
<dbReference type="EMBL" id="JACIDT010000005">
    <property type="protein sequence ID" value="MBB3926174.1"/>
    <property type="molecule type" value="Genomic_DNA"/>
</dbReference>
<accession>A0A7W6FQM8</accession>
<keyword evidence="2" id="KW-0456">Lyase</keyword>
<dbReference type="Pfam" id="PF02602">
    <property type="entry name" value="HEM4"/>
    <property type="match status" value="1"/>
</dbReference>
<gene>
    <name evidence="2" type="ORF">GGR43_001889</name>
</gene>
<dbReference type="GO" id="GO:0004852">
    <property type="term" value="F:uroporphyrinogen-III synthase activity"/>
    <property type="evidence" value="ECO:0007669"/>
    <property type="project" value="UniProtKB-EC"/>
</dbReference>
<evidence type="ECO:0000313" key="2">
    <source>
        <dbReference type="EMBL" id="MBB3926174.1"/>
    </source>
</evidence>
<dbReference type="Proteomes" id="UP000571950">
    <property type="component" value="Unassembled WGS sequence"/>
</dbReference>
<evidence type="ECO:0000313" key="3">
    <source>
        <dbReference type="Proteomes" id="UP000571950"/>
    </source>
</evidence>
<dbReference type="GO" id="GO:0033014">
    <property type="term" value="P:tetrapyrrole biosynthetic process"/>
    <property type="evidence" value="ECO:0007669"/>
    <property type="project" value="InterPro"/>
</dbReference>
<organism evidence="2 3">
    <name type="scientific">Sphingobium jiangsuense</name>
    <dbReference type="NCBI Taxonomy" id="870476"/>
    <lineage>
        <taxon>Bacteria</taxon>
        <taxon>Pseudomonadati</taxon>
        <taxon>Pseudomonadota</taxon>
        <taxon>Alphaproteobacteria</taxon>
        <taxon>Sphingomonadales</taxon>
        <taxon>Sphingomonadaceae</taxon>
        <taxon>Sphingobium</taxon>
    </lineage>
</organism>
<dbReference type="InterPro" id="IPR003754">
    <property type="entry name" value="4pyrrol_synth_uPrphyn_synth"/>
</dbReference>
<dbReference type="EC" id="4.2.1.75" evidence="2"/>
<dbReference type="RefSeq" id="WP_188071704.1">
    <property type="nucleotide sequence ID" value="NZ_JACIDT010000005.1"/>
</dbReference>
<name>A0A7W6FQM8_9SPHN</name>
<dbReference type="InterPro" id="IPR036108">
    <property type="entry name" value="4pyrrol_syn_uPrphyn_synt_sf"/>
</dbReference>
<feature type="domain" description="Tetrapyrrole biosynthesis uroporphyrinogen III synthase" evidence="1">
    <location>
        <begin position="19"/>
        <end position="219"/>
    </location>
</feature>
<evidence type="ECO:0000259" key="1">
    <source>
        <dbReference type="Pfam" id="PF02602"/>
    </source>
</evidence>
<dbReference type="SUPFAM" id="SSF69618">
    <property type="entry name" value="HemD-like"/>
    <property type="match status" value="1"/>
</dbReference>
<comment type="caution">
    <text evidence="2">The sequence shown here is derived from an EMBL/GenBank/DDBJ whole genome shotgun (WGS) entry which is preliminary data.</text>
</comment>
<dbReference type="AlphaFoldDB" id="A0A7W6FQM8"/>
<reference evidence="2 3" key="1">
    <citation type="submission" date="2020-08" db="EMBL/GenBank/DDBJ databases">
        <title>Genomic Encyclopedia of Type Strains, Phase IV (KMG-IV): sequencing the most valuable type-strain genomes for metagenomic binning, comparative biology and taxonomic classification.</title>
        <authorList>
            <person name="Goeker M."/>
        </authorList>
    </citation>
    <scope>NUCLEOTIDE SEQUENCE [LARGE SCALE GENOMIC DNA]</scope>
    <source>
        <strain evidence="2 3">DSM 26189</strain>
    </source>
</reference>